<accession>A0AAU9UL67</accession>
<evidence type="ECO:0000313" key="10">
    <source>
        <dbReference type="Proteomes" id="UP001153954"/>
    </source>
</evidence>
<proteinExistence type="inferred from homology"/>
<keyword evidence="2" id="KW-0964">Secreted</keyword>
<evidence type="ECO:0000256" key="1">
    <source>
        <dbReference type="ARBA" id="ARBA00004613"/>
    </source>
</evidence>
<feature type="domain" description="Pacifastin" evidence="8">
    <location>
        <begin position="169"/>
        <end position="204"/>
    </location>
</feature>
<reference evidence="9" key="1">
    <citation type="submission" date="2022-03" db="EMBL/GenBank/DDBJ databases">
        <authorList>
            <person name="Tunstrom K."/>
        </authorList>
    </citation>
    <scope>NUCLEOTIDE SEQUENCE</scope>
</reference>
<feature type="disulfide bond" evidence="7">
    <location>
        <begin position="105"/>
        <end position="120"/>
    </location>
</feature>
<dbReference type="Pfam" id="PF05375">
    <property type="entry name" value="Pacifastin_I"/>
    <property type="match status" value="2"/>
</dbReference>
<sequence length="279" mass="31443">MLNDLLRVYPNFDMFALRKRMDCDPESLRGISQSKDAASSKDKEQIGLTKASIIISEVSKTNDAQCLAGSEWTSNCHTCRCSEEGQAECTRLETCEGRYDEPISCKPHTTFLRDCNLCTCLENGRALCTLRGCLPADFKTPSSKKNEENRSDLVLNYNFDVHNILFKRSPICKPNALIKADCNFCKCASDGQSYSCTLNECEEPDISDDVEVFKENEDNEHDEDQVDKKVCKPRATFYIGCNTCHCNFDGTTFTCTNKPCPLPDDVELFHELRVNTKAL</sequence>
<organism evidence="9 10">
    <name type="scientific">Euphydryas editha</name>
    <name type="common">Edith's checkerspot</name>
    <dbReference type="NCBI Taxonomy" id="104508"/>
    <lineage>
        <taxon>Eukaryota</taxon>
        <taxon>Metazoa</taxon>
        <taxon>Ecdysozoa</taxon>
        <taxon>Arthropoda</taxon>
        <taxon>Hexapoda</taxon>
        <taxon>Insecta</taxon>
        <taxon>Pterygota</taxon>
        <taxon>Neoptera</taxon>
        <taxon>Endopterygota</taxon>
        <taxon>Lepidoptera</taxon>
        <taxon>Glossata</taxon>
        <taxon>Ditrysia</taxon>
        <taxon>Papilionoidea</taxon>
        <taxon>Nymphalidae</taxon>
        <taxon>Nymphalinae</taxon>
        <taxon>Euphydryas</taxon>
    </lineage>
</organism>
<comment type="caution">
    <text evidence="7">Lacks conserved residue(s) required for the propagation of feature annotation.</text>
</comment>
<dbReference type="SUPFAM" id="SSF57283">
    <property type="entry name" value="PMP inhibitors"/>
    <property type="match status" value="4"/>
</dbReference>
<dbReference type="InterPro" id="IPR008037">
    <property type="entry name" value="Pacifastin_dom"/>
</dbReference>
<feature type="disulfide bond" evidence="7">
    <location>
        <begin position="115"/>
        <end position="133"/>
    </location>
</feature>
<evidence type="ECO:0000256" key="6">
    <source>
        <dbReference type="ARBA" id="ARBA00029459"/>
    </source>
</evidence>
<evidence type="ECO:0000256" key="4">
    <source>
        <dbReference type="ARBA" id="ARBA00022900"/>
    </source>
</evidence>
<evidence type="ECO:0000259" key="8">
    <source>
        <dbReference type="PROSITE" id="PS51446"/>
    </source>
</evidence>
<dbReference type="Proteomes" id="UP001153954">
    <property type="component" value="Unassembled WGS sequence"/>
</dbReference>
<keyword evidence="4 7" id="KW-0722">Serine protease inhibitor</keyword>
<dbReference type="AlphaFoldDB" id="A0AAU9UL67"/>
<keyword evidence="5 7" id="KW-1015">Disulfide bond</keyword>
<dbReference type="InterPro" id="IPR036201">
    <property type="entry name" value="Pacifastin_dom_sf"/>
</dbReference>
<comment type="similarity">
    <text evidence="6 7">Belongs to the protease inhibitor I19 family.</text>
</comment>
<evidence type="ECO:0000313" key="9">
    <source>
        <dbReference type="EMBL" id="CAH2097550.1"/>
    </source>
</evidence>
<feature type="disulfide bond" evidence="7">
    <location>
        <begin position="118"/>
        <end position="128"/>
    </location>
</feature>
<name>A0AAU9UL67_EUPED</name>
<evidence type="ECO:0000256" key="5">
    <source>
        <dbReference type="ARBA" id="ARBA00023157"/>
    </source>
</evidence>
<comment type="caution">
    <text evidence="9">The sequence shown here is derived from an EMBL/GenBank/DDBJ whole genome shotgun (WGS) entry which is preliminary data.</text>
</comment>
<comment type="subcellular location">
    <subcellularLocation>
        <location evidence="1">Secreted</location>
    </subcellularLocation>
</comment>
<evidence type="ECO:0000256" key="7">
    <source>
        <dbReference type="PROSITE-ProRule" id="PRU00776"/>
    </source>
</evidence>
<protein>
    <recommendedName>
        <fullName evidence="8">Pacifastin domain-containing protein</fullName>
    </recommendedName>
</protein>
<evidence type="ECO:0000256" key="3">
    <source>
        <dbReference type="ARBA" id="ARBA00022690"/>
    </source>
</evidence>
<dbReference type="EMBL" id="CAKOGL010000018">
    <property type="protein sequence ID" value="CAH2097550.1"/>
    <property type="molecule type" value="Genomic_DNA"/>
</dbReference>
<gene>
    <name evidence="9" type="ORF">EEDITHA_LOCUS12759</name>
</gene>
<evidence type="ECO:0000256" key="2">
    <source>
        <dbReference type="ARBA" id="ARBA00022525"/>
    </source>
</evidence>
<keyword evidence="10" id="KW-1185">Reference proteome</keyword>
<keyword evidence="3 7" id="KW-0646">Protease inhibitor</keyword>
<feature type="domain" description="Pacifastin" evidence="8">
    <location>
        <begin position="102"/>
        <end position="136"/>
    </location>
</feature>
<dbReference type="PROSITE" id="PS51446">
    <property type="entry name" value="PACIFASTIN"/>
    <property type="match status" value="2"/>
</dbReference>
<dbReference type="GO" id="GO:0004867">
    <property type="term" value="F:serine-type endopeptidase inhibitor activity"/>
    <property type="evidence" value="ECO:0007669"/>
    <property type="project" value="UniProtKB-UniRule"/>
</dbReference>
<feature type="disulfide bond" evidence="7">
    <location>
        <begin position="172"/>
        <end position="187"/>
    </location>
</feature>
<dbReference type="GO" id="GO:0005576">
    <property type="term" value="C:extracellular region"/>
    <property type="evidence" value="ECO:0007669"/>
    <property type="project" value="UniProtKB-SubCell"/>
</dbReference>